<dbReference type="Gene3D" id="3.40.50.300">
    <property type="entry name" value="P-loop containing nucleotide triphosphate hydrolases"/>
    <property type="match status" value="1"/>
</dbReference>
<dbReference type="SMART" id="SM00028">
    <property type="entry name" value="TPR"/>
    <property type="match status" value="6"/>
</dbReference>
<dbReference type="EMBL" id="LRFG02000001">
    <property type="protein sequence ID" value="PCO06585.1"/>
    <property type="molecule type" value="Genomic_DNA"/>
</dbReference>
<organism evidence="3 4">
    <name type="scientific">Microbulbifer flavimaris</name>
    <dbReference type="NCBI Taxonomy" id="1781068"/>
    <lineage>
        <taxon>Bacteria</taxon>
        <taxon>Pseudomonadati</taxon>
        <taxon>Pseudomonadota</taxon>
        <taxon>Gammaproteobacteria</taxon>
        <taxon>Cellvibrionales</taxon>
        <taxon>Microbulbiferaceae</taxon>
        <taxon>Microbulbifer</taxon>
    </lineage>
</organism>
<feature type="repeat" description="TPR" evidence="2">
    <location>
        <begin position="34"/>
        <end position="67"/>
    </location>
</feature>
<dbReference type="RefSeq" id="WP_067080225.1">
    <property type="nucleotide sequence ID" value="NZ_LRFG02000001.1"/>
</dbReference>
<dbReference type="Pfam" id="PF07721">
    <property type="entry name" value="TPR_4"/>
    <property type="match status" value="1"/>
</dbReference>
<evidence type="ECO:0008006" key="5">
    <source>
        <dbReference type="Google" id="ProtNLM"/>
    </source>
</evidence>
<feature type="repeat" description="TPR" evidence="2">
    <location>
        <begin position="68"/>
        <end position="101"/>
    </location>
</feature>
<reference evidence="3" key="1">
    <citation type="submission" date="2017-08" db="EMBL/GenBank/DDBJ databases">
        <title>Microbulbifer marisrubri sp. nov., a halophilic alphaproteobacterium isolated from marine sediment of the Yellow Sea, China.</title>
        <authorList>
            <person name="Zhang G."/>
            <person name="Xiong Q."/>
        </authorList>
    </citation>
    <scope>NUCLEOTIDE SEQUENCE [LARGE SCALE GENOMIC DNA]</scope>
    <source>
        <strain evidence="3">WRN-8</strain>
    </source>
</reference>
<dbReference type="Gene3D" id="1.25.40.10">
    <property type="entry name" value="Tetratricopeptide repeat domain"/>
    <property type="match status" value="2"/>
</dbReference>
<keyword evidence="2" id="KW-0802">TPR repeat</keyword>
<dbReference type="PROSITE" id="PS50005">
    <property type="entry name" value="TPR"/>
    <property type="match status" value="3"/>
</dbReference>
<gene>
    <name evidence="3" type="ORF">AWR36_002030</name>
</gene>
<name>A0ABX4I2E3_9GAMM</name>
<proteinExistence type="predicted"/>
<protein>
    <recommendedName>
        <fullName evidence="5">Tetratricopeptide repeat protein</fullName>
    </recommendedName>
</protein>
<dbReference type="Pfam" id="PF13424">
    <property type="entry name" value="TPR_12"/>
    <property type="match status" value="1"/>
</dbReference>
<dbReference type="InterPro" id="IPR011990">
    <property type="entry name" value="TPR-like_helical_dom_sf"/>
</dbReference>
<dbReference type="SUPFAM" id="SSF48452">
    <property type="entry name" value="TPR-like"/>
    <property type="match status" value="1"/>
</dbReference>
<comment type="caution">
    <text evidence="3">The sequence shown here is derived from an EMBL/GenBank/DDBJ whole genome shotgun (WGS) entry which is preliminary data.</text>
</comment>
<dbReference type="InterPro" id="IPR027417">
    <property type="entry name" value="P-loop_NTPase"/>
</dbReference>
<dbReference type="SUPFAM" id="SSF52540">
    <property type="entry name" value="P-loop containing nucleoside triphosphate hydrolases"/>
    <property type="match status" value="1"/>
</dbReference>
<keyword evidence="4" id="KW-1185">Reference proteome</keyword>
<dbReference type="Pfam" id="PF13374">
    <property type="entry name" value="TPR_10"/>
    <property type="match status" value="1"/>
</dbReference>
<feature type="repeat" description="TPR" evidence="2">
    <location>
        <begin position="203"/>
        <end position="236"/>
    </location>
</feature>
<evidence type="ECO:0000313" key="3">
    <source>
        <dbReference type="EMBL" id="PCO06585.1"/>
    </source>
</evidence>
<dbReference type="InterPro" id="IPR019734">
    <property type="entry name" value="TPR_rpt"/>
</dbReference>
<evidence type="ECO:0000313" key="4">
    <source>
        <dbReference type="Proteomes" id="UP000218427"/>
    </source>
</evidence>
<dbReference type="PANTHER" id="PTHR12788:SF10">
    <property type="entry name" value="PROTEIN-TYROSINE SULFOTRANSFERASE"/>
    <property type="match status" value="1"/>
</dbReference>
<dbReference type="Pfam" id="PF13469">
    <property type="entry name" value="Sulfotransfer_3"/>
    <property type="match status" value="1"/>
</dbReference>
<evidence type="ECO:0000256" key="2">
    <source>
        <dbReference type="PROSITE-ProRule" id="PRU00339"/>
    </source>
</evidence>
<dbReference type="Proteomes" id="UP000218427">
    <property type="component" value="Unassembled WGS sequence"/>
</dbReference>
<sequence>MNTPLQAIAYYRQGQLDAALASCREALLSPTPPLAAFEIASEILLRQGRWQEAESLLERALRLAPSSLFCRFNLGAAKAQQGYLPEALEQFNRCLDAEPENPDYLNAVGNSLRLQGSKAEALEMLERACSVAPRHPGVRENLGWLAVNSSPKLALAHFEAAFAAGNRSTSVARGMVESLLGLNAAEKAEQLARSALQQFPGDAELMNCLAIARVRQHKSNDAVAAFRSALRYAPDHCMARVNLAVQLEQLGELQEAEEQLRKVLQHHPHSSDALFHLTFLKSTVLSAEDECRIHQALQQANDEQERIRLHFALGRLYEQQKQPHKSIREVLTARQLLAPSSRYCPEADCRHTDLMIRCHPLHEQRIGAPGEPPKIIFVVGMPRSGTSLVEQILASHPDIEALGESGAVGKVLGRFREGDSTESQLEFHALGAAAKENMRNQLVQSLQAKTVTGGKKVIVETTPGNHQFLGMLAELLPTARFVLCQRSPLDTAVSLLQHPLSREHDYAHCFEHLEQRLNNFTRLQRHWQRCYPGQCIPLLYEDLVRDAKGTIREMLDALTLPFAEPCLSPHQTRRPVRTPSAAQVRRPINSQGLGRWQQYQDALAPLIKALEGVEREHRARLRTAAE</sequence>
<keyword evidence="1" id="KW-0808">Transferase</keyword>
<dbReference type="InterPro" id="IPR026634">
    <property type="entry name" value="TPST-like"/>
</dbReference>
<accession>A0ABX4I2E3</accession>
<evidence type="ECO:0000256" key="1">
    <source>
        <dbReference type="ARBA" id="ARBA00022679"/>
    </source>
</evidence>
<dbReference type="Pfam" id="PF13432">
    <property type="entry name" value="TPR_16"/>
    <property type="match status" value="1"/>
</dbReference>
<dbReference type="PANTHER" id="PTHR12788">
    <property type="entry name" value="PROTEIN-TYROSINE SULFOTRANSFERASE 2"/>
    <property type="match status" value="1"/>
</dbReference>
<dbReference type="InterPro" id="IPR011717">
    <property type="entry name" value="TPR-4"/>
</dbReference>